<comment type="caution">
    <text evidence="3">The sequence shown here is derived from an EMBL/GenBank/DDBJ whole genome shotgun (WGS) entry which is preliminary data.</text>
</comment>
<dbReference type="InterPro" id="IPR037053">
    <property type="entry name" value="Phage_tail_collar_dom_sf"/>
</dbReference>
<sequence>MSEAFVGEIRMFAGNYAPENWAFCDGQLLTISDYDTLFSLLGTTYGGDGQTNFAVPDLRGRLPIHIGKNTGTTYTLGQKSGSETNTLQTSELPPHTHPVKATSDTATVNTPANNTWASTATNLYSNVTTTDVTPMDSTAVSMNGGGQSHSNMMPSLTISFIISLIGIYPSRP</sequence>
<evidence type="ECO:0000313" key="4">
    <source>
        <dbReference type="Proteomes" id="UP000094578"/>
    </source>
</evidence>
<feature type="region of interest" description="Disordered" evidence="1">
    <location>
        <begin position="76"/>
        <end position="104"/>
    </location>
</feature>
<keyword evidence="4" id="KW-1185">Reference proteome</keyword>
<dbReference type="InterPro" id="IPR011083">
    <property type="entry name" value="Phage_tail_collar_dom"/>
</dbReference>
<evidence type="ECO:0000259" key="2">
    <source>
        <dbReference type="Pfam" id="PF07484"/>
    </source>
</evidence>
<dbReference type="STRING" id="1886670.PTI45_02790"/>
<dbReference type="RefSeq" id="WP_069328199.1">
    <property type="nucleotide sequence ID" value="NZ_MDER01000046.1"/>
</dbReference>
<organism evidence="3 4">
    <name type="scientific">Paenibacillus nuruki</name>
    <dbReference type="NCBI Taxonomy" id="1886670"/>
    <lineage>
        <taxon>Bacteria</taxon>
        <taxon>Bacillati</taxon>
        <taxon>Bacillota</taxon>
        <taxon>Bacilli</taxon>
        <taxon>Bacillales</taxon>
        <taxon>Paenibacillaceae</taxon>
        <taxon>Paenibacillus</taxon>
    </lineage>
</organism>
<reference evidence="3 4" key="1">
    <citation type="submission" date="2016-08" db="EMBL/GenBank/DDBJ databases">
        <title>Genome sequencing of Paenibacillus sp. TI45-13ar, isolated from Korean traditional nuruk.</title>
        <authorList>
            <person name="Kim S.-J."/>
        </authorList>
    </citation>
    <scope>NUCLEOTIDE SEQUENCE [LARGE SCALE GENOMIC DNA]</scope>
    <source>
        <strain evidence="3 4">TI45-13ar</strain>
    </source>
</reference>
<dbReference type="Proteomes" id="UP000094578">
    <property type="component" value="Unassembled WGS sequence"/>
</dbReference>
<dbReference type="SUPFAM" id="SSF88874">
    <property type="entry name" value="Receptor-binding domain of short tail fibre protein gp12"/>
    <property type="match status" value="1"/>
</dbReference>
<gene>
    <name evidence="3" type="ORF">PTI45_02790</name>
</gene>
<dbReference type="AlphaFoldDB" id="A0A1E3L1U0"/>
<name>A0A1E3L1U0_9BACL</name>
<dbReference type="EMBL" id="MDER01000046">
    <property type="protein sequence ID" value="ODP27767.1"/>
    <property type="molecule type" value="Genomic_DNA"/>
</dbReference>
<protein>
    <recommendedName>
        <fullName evidence="2">Phage tail collar domain-containing protein</fullName>
    </recommendedName>
</protein>
<feature type="compositionally biased region" description="Polar residues" evidence="1">
    <location>
        <begin position="76"/>
        <end position="91"/>
    </location>
</feature>
<dbReference type="PATRIC" id="fig|1886670.3.peg.2837"/>
<dbReference type="Gene3D" id="3.90.1340.10">
    <property type="entry name" value="Phage tail collar domain"/>
    <property type="match status" value="1"/>
</dbReference>
<dbReference type="Pfam" id="PF07484">
    <property type="entry name" value="Collar"/>
    <property type="match status" value="1"/>
</dbReference>
<evidence type="ECO:0000313" key="3">
    <source>
        <dbReference type="EMBL" id="ODP27767.1"/>
    </source>
</evidence>
<accession>A0A1E3L1U0</accession>
<feature type="domain" description="Phage tail collar" evidence="2">
    <location>
        <begin position="7"/>
        <end position="63"/>
    </location>
</feature>
<proteinExistence type="predicted"/>
<evidence type="ECO:0000256" key="1">
    <source>
        <dbReference type="SAM" id="MobiDB-lite"/>
    </source>
</evidence>